<feature type="compositionally biased region" description="Basic and acidic residues" evidence="1">
    <location>
        <begin position="658"/>
        <end position="667"/>
    </location>
</feature>
<feature type="compositionally biased region" description="Polar residues" evidence="1">
    <location>
        <begin position="256"/>
        <end position="268"/>
    </location>
</feature>
<feature type="compositionally biased region" description="Acidic residues" evidence="1">
    <location>
        <begin position="607"/>
        <end position="616"/>
    </location>
</feature>
<feature type="compositionally biased region" description="Acidic residues" evidence="1">
    <location>
        <begin position="632"/>
        <end position="648"/>
    </location>
</feature>
<organism evidence="2 3">
    <name type="scientific">Lobosporangium transversale</name>
    <dbReference type="NCBI Taxonomy" id="64571"/>
    <lineage>
        <taxon>Eukaryota</taxon>
        <taxon>Fungi</taxon>
        <taxon>Fungi incertae sedis</taxon>
        <taxon>Mucoromycota</taxon>
        <taxon>Mortierellomycotina</taxon>
        <taxon>Mortierellomycetes</taxon>
        <taxon>Mortierellales</taxon>
        <taxon>Mortierellaceae</taxon>
        <taxon>Lobosporangium</taxon>
    </lineage>
</organism>
<evidence type="ECO:0000313" key="2">
    <source>
        <dbReference type="EMBL" id="ORZ05705.1"/>
    </source>
</evidence>
<dbReference type="RefSeq" id="XP_021877192.1">
    <property type="nucleotide sequence ID" value="XM_022019730.1"/>
</dbReference>
<comment type="caution">
    <text evidence="2">The sequence shown here is derived from an EMBL/GenBank/DDBJ whole genome shotgun (WGS) entry which is preliminary data.</text>
</comment>
<accession>A0A1Y2GD31</accession>
<gene>
    <name evidence="2" type="ORF">BCR41DRAFT_175841</name>
</gene>
<dbReference type="Proteomes" id="UP000193648">
    <property type="component" value="Unassembled WGS sequence"/>
</dbReference>
<sequence>MASGMDKSLMALMGIEDDEPKDQGLLQTHNLQTDQDSEQEDASQEVSEGQRRLIDNLSSTSPSDHGTISGTNRSSEYMTLQARPGHLGKDRVSFLSDNEADTEMEDYRSKKNWPARSERSTIHGAVPRASTSALFASNSSQVQEVEETSLFPANFDPPEESQHSFFEADSYSKLSQKKTTVPKPAPLPSSRSIFSSEFNPFSHSSPDKIRVKKKPITESTKEGSSLFSPTLSPRKAQQSKPVFIPKSISPMKTRIDSPTSNASPQSSDITNFRYDLSSPVTSFALNMKNSSMFSDSDSDISSLEGSIHANDSCTTDIILKASIPADADIEMLVPKRTSNTHAKYSLTSKDLGDLEGPLEGPINGWNLDKEMSQKHQPKDRIKPPSKKELLQTRKDMDRLMRSASLPVQPRMGKAMDLRSLLQKSQAMLDERNAAYETPFLKSDISPDTDPAHSISSKPCPGIRTISLNDSSEDEFETEASSEFSQARLAATKAFLLSPRRKRLSDEASAQILPLSSTVGKLSISNYSNGLQPPAASADRGPLTLSSPPKATKSAIYTDVAKHNIEMRRRQAKTNMKLRKKLLEEAQKSGIWMTPEERAAELMALEEGQQDADDEGSADNTSKANRATSPTGEDIDDKEMELGSADEDYVLSGVSEDEDKGRSVDETKRTKRTKRIVGRKMTTRIGSRIVVMMRWWLMLNAQ</sequence>
<dbReference type="OrthoDB" id="2437836at2759"/>
<dbReference type="GeneID" id="33561575"/>
<feature type="region of interest" description="Disordered" evidence="1">
    <location>
        <begin position="152"/>
        <end position="268"/>
    </location>
</feature>
<reference evidence="2 3" key="1">
    <citation type="submission" date="2016-07" db="EMBL/GenBank/DDBJ databases">
        <title>Pervasive Adenine N6-methylation of Active Genes in Fungi.</title>
        <authorList>
            <consortium name="DOE Joint Genome Institute"/>
            <person name="Mondo S.J."/>
            <person name="Dannebaum R.O."/>
            <person name="Kuo R.C."/>
            <person name="Labutti K."/>
            <person name="Haridas S."/>
            <person name="Kuo A."/>
            <person name="Salamov A."/>
            <person name="Ahrendt S.R."/>
            <person name="Lipzen A."/>
            <person name="Sullivan W."/>
            <person name="Andreopoulos W.B."/>
            <person name="Clum A."/>
            <person name="Lindquist E."/>
            <person name="Daum C."/>
            <person name="Ramamoorthy G.K."/>
            <person name="Gryganskyi A."/>
            <person name="Culley D."/>
            <person name="Magnuson J.K."/>
            <person name="James T.Y."/>
            <person name="O'Malley M.A."/>
            <person name="Stajich J.E."/>
            <person name="Spatafora J.W."/>
            <person name="Visel A."/>
            <person name="Grigoriev I.V."/>
        </authorList>
    </citation>
    <scope>NUCLEOTIDE SEQUENCE [LARGE SCALE GENOMIC DNA]</scope>
    <source>
        <strain evidence="2 3">NRRL 3116</strain>
    </source>
</reference>
<evidence type="ECO:0000256" key="1">
    <source>
        <dbReference type="SAM" id="MobiDB-lite"/>
    </source>
</evidence>
<dbReference type="EMBL" id="MCFF01000049">
    <property type="protein sequence ID" value="ORZ05705.1"/>
    <property type="molecule type" value="Genomic_DNA"/>
</dbReference>
<proteinExistence type="predicted"/>
<feature type="region of interest" description="Disordered" evidence="1">
    <location>
        <begin position="96"/>
        <end position="125"/>
    </location>
</feature>
<feature type="region of interest" description="Disordered" evidence="1">
    <location>
        <begin position="606"/>
        <end position="673"/>
    </location>
</feature>
<feature type="compositionally biased region" description="Polar residues" evidence="1">
    <location>
        <begin position="56"/>
        <end position="76"/>
    </location>
</feature>
<keyword evidence="3" id="KW-1185">Reference proteome</keyword>
<feature type="compositionally biased region" description="Polar residues" evidence="1">
    <location>
        <begin position="617"/>
        <end position="630"/>
    </location>
</feature>
<feature type="region of interest" description="Disordered" evidence="1">
    <location>
        <begin position="1"/>
        <end position="76"/>
    </location>
</feature>
<evidence type="ECO:0000313" key="3">
    <source>
        <dbReference type="Proteomes" id="UP000193648"/>
    </source>
</evidence>
<protein>
    <recommendedName>
        <fullName evidence="4">DNA replication checkpoint mediator MRC1 domain-containing protein</fullName>
    </recommendedName>
</protein>
<evidence type="ECO:0008006" key="4">
    <source>
        <dbReference type="Google" id="ProtNLM"/>
    </source>
</evidence>
<feature type="compositionally biased region" description="Polar residues" evidence="1">
    <location>
        <begin position="222"/>
        <end position="240"/>
    </location>
</feature>
<feature type="compositionally biased region" description="Basic and acidic residues" evidence="1">
    <location>
        <begin position="205"/>
        <end position="221"/>
    </location>
</feature>
<feature type="compositionally biased region" description="Polar residues" evidence="1">
    <location>
        <begin position="189"/>
        <end position="204"/>
    </location>
</feature>
<dbReference type="AlphaFoldDB" id="A0A1Y2GD31"/>
<name>A0A1Y2GD31_9FUNG</name>
<feature type="region of interest" description="Disordered" evidence="1">
    <location>
        <begin position="440"/>
        <end position="462"/>
    </location>
</feature>
<dbReference type="InParanoid" id="A0A1Y2GD31"/>
<feature type="compositionally biased region" description="Polar residues" evidence="1">
    <location>
        <begin position="25"/>
        <end position="34"/>
    </location>
</feature>